<dbReference type="EMBL" id="CM004395">
    <property type="protein sequence ID" value="OAY41107.1"/>
    <property type="molecule type" value="Genomic_DNA"/>
</dbReference>
<comment type="caution">
    <text evidence="7">The sequence shown here is derived from an EMBL/GenBank/DDBJ whole genome shotgun (WGS) entry which is preliminary data.</text>
</comment>
<evidence type="ECO:0000313" key="8">
    <source>
        <dbReference type="Proteomes" id="UP000091857"/>
    </source>
</evidence>
<dbReference type="Proteomes" id="UP000091857">
    <property type="component" value="Chromosome 9"/>
</dbReference>
<dbReference type="SUPFAM" id="SSF57756">
    <property type="entry name" value="Retrovirus zinc finger-like domains"/>
    <property type="match status" value="1"/>
</dbReference>
<evidence type="ECO:0000256" key="2">
    <source>
        <dbReference type="ARBA" id="ARBA00022771"/>
    </source>
</evidence>
<gene>
    <name evidence="7" type="ORF">MANES_09G074700v8</name>
</gene>
<name>A0A2C9VAX7_MANES</name>
<dbReference type="PANTHER" id="PTHR33680">
    <property type="entry name" value="OS07G0190500 PROTEIN"/>
    <property type="match status" value="1"/>
</dbReference>
<dbReference type="Pfam" id="PF06839">
    <property type="entry name" value="Zn_ribbon_GRF"/>
    <property type="match status" value="2"/>
</dbReference>
<dbReference type="PROSITE" id="PS50158">
    <property type="entry name" value="ZF_CCHC"/>
    <property type="match status" value="2"/>
</dbReference>
<evidence type="ECO:0000259" key="5">
    <source>
        <dbReference type="PROSITE" id="PS50158"/>
    </source>
</evidence>
<keyword evidence="2 4" id="KW-0863">Zinc-finger</keyword>
<keyword evidence="8" id="KW-1185">Reference proteome</keyword>
<dbReference type="PANTHER" id="PTHR33680:SF1">
    <property type="entry name" value="OS05G0489500 PROTEIN"/>
    <property type="match status" value="1"/>
</dbReference>
<protein>
    <recommendedName>
        <fullName evidence="9">CCHC-type domain-containing protein</fullName>
    </recommendedName>
</protein>
<reference evidence="8" key="1">
    <citation type="journal article" date="2016" name="Nat. Biotechnol.">
        <title>Sequencing wild and cultivated cassava and related species reveals extensive interspecific hybridization and genetic diversity.</title>
        <authorList>
            <person name="Bredeson J.V."/>
            <person name="Lyons J.B."/>
            <person name="Prochnik S.E."/>
            <person name="Wu G.A."/>
            <person name="Ha C.M."/>
            <person name="Edsinger-Gonzales E."/>
            <person name="Grimwood J."/>
            <person name="Schmutz J."/>
            <person name="Rabbi I.Y."/>
            <person name="Egesi C."/>
            <person name="Nauluvula P."/>
            <person name="Lebot V."/>
            <person name="Ndunguru J."/>
            <person name="Mkamilo G."/>
            <person name="Bart R.S."/>
            <person name="Setter T.L."/>
            <person name="Gleadow R.M."/>
            <person name="Kulakow P."/>
            <person name="Ferguson M.E."/>
            <person name="Rounsley S."/>
            <person name="Rokhsar D.S."/>
        </authorList>
    </citation>
    <scope>NUCLEOTIDE SEQUENCE [LARGE SCALE GENOMIC DNA]</scope>
    <source>
        <strain evidence="8">cv. AM560-2</strain>
    </source>
</reference>
<feature type="domain" description="CCHC-type" evidence="5">
    <location>
        <begin position="280"/>
        <end position="293"/>
    </location>
</feature>
<proteinExistence type="predicted"/>
<dbReference type="GO" id="GO:0003676">
    <property type="term" value="F:nucleic acid binding"/>
    <property type="evidence" value="ECO:0007669"/>
    <property type="project" value="InterPro"/>
</dbReference>
<sequence>MIQIEEDDDDFLSQVAEAEAHALSNSQPNKRRRVINSLDVVQKEEEKVVEGYYIAALRGSKSLLWQQQQRSLLNNATRAKPLAPSKGSNGSGAVIDSRRSSELLVPEKSCPCGLGACVVFTANTQRNLNRKFYKCPVRQENGGCGFFEWCDGGSAWNSSNSMFPDLPCPCGDGSCLVLTAKTGKNIGQQFYRCPANQGSSCGFFKWCNDNVVVASPPASASKVYNSMNDSSDKSNGIRTGSSCFKCGMEGHWAKNCSTSSGSHSHSPVELGERAASANTCYKCSKPGHWARNCTASQYMKK</sequence>
<organism evidence="7 8">
    <name type="scientific">Manihot esculenta</name>
    <name type="common">Cassava</name>
    <name type="synonym">Jatropha manihot</name>
    <dbReference type="NCBI Taxonomy" id="3983"/>
    <lineage>
        <taxon>Eukaryota</taxon>
        <taxon>Viridiplantae</taxon>
        <taxon>Streptophyta</taxon>
        <taxon>Embryophyta</taxon>
        <taxon>Tracheophyta</taxon>
        <taxon>Spermatophyta</taxon>
        <taxon>Magnoliopsida</taxon>
        <taxon>eudicotyledons</taxon>
        <taxon>Gunneridae</taxon>
        <taxon>Pentapetalae</taxon>
        <taxon>rosids</taxon>
        <taxon>fabids</taxon>
        <taxon>Malpighiales</taxon>
        <taxon>Euphorbiaceae</taxon>
        <taxon>Crotonoideae</taxon>
        <taxon>Manihoteae</taxon>
        <taxon>Manihot</taxon>
    </lineage>
</organism>
<dbReference type="InterPro" id="IPR036875">
    <property type="entry name" value="Znf_CCHC_sf"/>
</dbReference>
<dbReference type="InterPro" id="IPR010666">
    <property type="entry name" value="Znf_GRF"/>
</dbReference>
<evidence type="ECO:0008006" key="9">
    <source>
        <dbReference type="Google" id="ProtNLM"/>
    </source>
</evidence>
<evidence type="ECO:0000259" key="6">
    <source>
        <dbReference type="PROSITE" id="PS51999"/>
    </source>
</evidence>
<keyword evidence="1" id="KW-0479">Metal-binding</keyword>
<evidence type="ECO:0000256" key="4">
    <source>
        <dbReference type="PROSITE-ProRule" id="PRU00047"/>
    </source>
</evidence>
<dbReference type="Gene3D" id="4.10.60.10">
    <property type="entry name" value="Zinc finger, CCHC-type"/>
    <property type="match status" value="2"/>
</dbReference>
<dbReference type="OrthoDB" id="842629at2759"/>
<feature type="domain" description="CCHC-type" evidence="5">
    <location>
        <begin position="243"/>
        <end position="256"/>
    </location>
</feature>
<dbReference type="Gramene" id="Manes.09G074700.1.v8.1">
    <property type="protein sequence ID" value="Manes.09G074700.1.v8.1.CDS"/>
    <property type="gene ID" value="Manes.09G074700.v8.1"/>
</dbReference>
<dbReference type="Pfam" id="PF00098">
    <property type="entry name" value="zf-CCHC"/>
    <property type="match status" value="2"/>
</dbReference>
<dbReference type="PROSITE" id="PS51999">
    <property type="entry name" value="ZF_GRF"/>
    <property type="match status" value="2"/>
</dbReference>
<dbReference type="GO" id="GO:0008270">
    <property type="term" value="F:zinc ion binding"/>
    <property type="evidence" value="ECO:0007669"/>
    <property type="project" value="UniProtKB-KW"/>
</dbReference>
<dbReference type="OMA" id="QENHWAR"/>
<accession>A0A2C9VAX7</accession>
<evidence type="ECO:0000256" key="1">
    <source>
        <dbReference type="ARBA" id="ARBA00022723"/>
    </source>
</evidence>
<dbReference type="STRING" id="3983.A0A2C9VAX7"/>
<evidence type="ECO:0000313" key="7">
    <source>
        <dbReference type="EMBL" id="OAY41107.1"/>
    </source>
</evidence>
<keyword evidence="3" id="KW-0862">Zinc</keyword>
<feature type="domain" description="GRF-type" evidence="6">
    <location>
        <begin position="168"/>
        <end position="210"/>
    </location>
</feature>
<dbReference type="AlphaFoldDB" id="A0A2C9VAX7"/>
<evidence type="ECO:0000256" key="3">
    <source>
        <dbReference type="ARBA" id="ARBA00022833"/>
    </source>
</evidence>
<dbReference type="SMART" id="SM00343">
    <property type="entry name" value="ZnF_C2HC"/>
    <property type="match status" value="2"/>
</dbReference>
<dbReference type="InterPro" id="IPR001878">
    <property type="entry name" value="Znf_CCHC"/>
</dbReference>
<feature type="domain" description="GRF-type" evidence="6">
    <location>
        <begin position="110"/>
        <end position="153"/>
    </location>
</feature>